<evidence type="ECO:0000259" key="2">
    <source>
        <dbReference type="Pfam" id="PF14730"/>
    </source>
</evidence>
<dbReference type="InterPro" id="IPR027823">
    <property type="entry name" value="DUF4468"/>
</dbReference>
<dbReference type="EMBL" id="JACHCB010000008">
    <property type="protein sequence ID" value="MBB6110587.1"/>
    <property type="molecule type" value="Genomic_DNA"/>
</dbReference>
<organism evidence="3 4">
    <name type="scientific">Mucilaginibacter lappiensis</name>
    <dbReference type="NCBI Taxonomy" id="354630"/>
    <lineage>
        <taxon>Bacteria</taxon>
        <taxon>Pseudomonadati</taxon>
        <taxon>Bacteroidota</taxon>
        <taxon>Sphingobacteriia</taxon>
        <taxon>Sphingobacteriales</taxon>
        <taxon>Sphingobacteriaceae</taxon>
        <taxon>Mucilaginibacter</taxon>
    </lineage>
</organism>
<gene>
    <name evidence="3" type="ORF">HDF23_003346</name>
</gene>
<dbReference type="Proteomes" id="UP000541583">
    <property type="component" value="Unassembled WGS sequence"/>
</dbReference>
<accession>A0ABR6PLD6</accession>
<feature type="signal peptide" evidence="1">
    <location>
        <begin position="1"/>
        <end position="25"/>
    </location>
</feature>
<sequence>MKKILLLVILYFTINCLALPSVVWAQTDTTKIDIPMKNGKVNYESTSKNIAVKSELFQRASKWFGMVFPNQSEGNAVIDQQAGTINGIGLFKVVTSDSGNYYWLKFNVTITVTDTGYIYRAYNYYEKPVEKGITNEYSKIEYRWWDYRRGHPWSAEDKKLFTGLNNNSRTLLASLKTIMDK</sequence>
<keyword evidence="1" id="KW-0732">Signal</keyword>
<name>A0ABR6PLD6_9SPHI</name>
<keyword evidence="4" id="KW-1185">Reference proteome</keyword>
<evidence type="ECO:0000313" key="4">
    <source>
        <dbReference type="Proteomes" id="UP000541583"/>
    </source>
</evidence>
<dbReference type="RefSeq" id="WP_076374108.1">
    <property type="nucleotide sequence ID" value="NZ_FTMG01000007.1"/>
</dbReference>
<dbReference type="Gene3D" id="3.30.530.80">
    <property type="match status" value="1"/>
</dbReference>
<feature type="chain" id="PRO_5046225370" description="DUF4468 domain-containing protein" evidence="1">
    <location>
        <begin position="26"/>
        <end position="181"/>
    </location>
</feature>
<comment type="caution">
    <text evidence="3">The sequence shown here is derived from an EMBL/GenBank/DDBJ whole genome shotgun (WGS) entry which is preliminary data.</text>
</comment>
<evidence type="ECO:0000256" key="1">
    <source>
        <dbReference type="SAM" id="SignalP"/>
    </source>
</evidence>
<protein>
    <recommendedName>
        <fullName evidence="2">DUF4468 domain-containing protein</fullName>
    </recommendedName>
</protein>
<proteinExistence type="predicted"/>
<feature type="domain" description="DUF4468" evidence="2">
    <location>
        <begin position="53"/>
        <end position="123"/>
    </location>
</feature>
<dbReference type="Pfam" id="PF14730">
    <property type="entry name" value="DUF4468"/>
    <property type="match status" value="1"/>
</dbReference>
<evidence type="ECO:0000313" key="3">
    <source>
        <dbReference type="EMBL" id="MBB6110587.1"/>
    </source>
</evidence>
<reference evidence="3 4" key="1">
    <citation type="submission" date="2020-08" db="EMBL/GenBank/DDBJ databases">
        <title>Genomic Encyclopedia of Type Strains, Phase IV (KMG-V): Genome sequencing to study the core and pangenomes of soil and plant-associated prokaryotes.</title>
        <authorList>
            <person name="Whitman W."/>
        </authorList>
    </citation>
    <scope>NUCLEOTIDE SEQUENCE [LARGE SCALE GENOMIC DNA]</scope>
    <source>
        <strain evidence="3 4">ANJLi2</strain>
    </source>
</reference>